<dbReference type="Proteomes" id="UP000627292">
    <property type="component" value="Unassembled WGS sequence"/>
</dbReference>
<feature type="domain" description="PKD" evidence="6">
    <location>
        <begin position="820"/>
        <end position="882"/>
    </location>
</feature>
<feature type="domain" description="PKD" evidence="6">
    <location>
        <begin position="1181"/>
        <end position="1243"/>
    </location>
</feature>
<dbReference type="Pfam" id="PF00801">
    <property type="entry name" value="PKD"/>
    <property type="match status" value="1"/>
</dbReference>
<dbReference type="GO" id="GO:0006816">
    <property type="term" value="P:calcium ion transport"/>
    <property type="evidence" value="ECO:0007669"/>
    <property type="project" value="TreeGrafter"/>
</dbReference>
<comment type="caution">
    <text evidence="7">The sequence shown here is derived from an EMBL/GenBank/DDBJ whole genome shotgun (WGS) entry which is preliminary data.</text>
</comment>
<evidence type="ECO:0000313" key="7">
    <source>
        <dbReference type="EMBL" id="GGH79688.1"/>
    </source>
</evidence>
<evidence type="ECO:0000259" key="6">
    <source>
        <dbReference type="PROSITE" id="PS50093"/>
    </source>
</evidence>
<dbReference type="InterPro" id="IPR035986">
    <property type="entry name" value="PKD_dom_sf"/>
</dbReference>
<evidence type="ECO:0000256" key="5">
    <source>
        <dbReference type="ARBA" id="ARBA00023136"/>
    </source>
</evidence>
<evidence type="ECO:0000313" key="8">
    <source>
        <dbReference type="Proteomes" id="UP000627292"/>
    </source>
</evidence>
<evidence type="ECO:0000256" key="3">
    <source>
        <dbReference type="ARBA" id="ARBA00022737"/>
    </source>
</evidence>
<feature type="domain" description="PKD" evidence="6">
    <location>
        <begin position="92"/>
        <end position="180"/>
    </location>
</feature>
<feature type="domain" description="PKD" evidence="6">
    <location>
        <begin position="1065"/>
        <end position="1133"/>
    </location>
</feature>
<sequence>MQLSVASAQVTAGFTADKTGGCSPLTVSFANTSSGAGISATYTWDLGNGSFSYNKNASATYTEEKTYTVTLTVADNGREYTRSMQVVVARKPVANFTVSASSGCIPFGVTFTSTSQPGDGTLSSFVWEYGDGYAERTSSGTTSHTYTRESVPSVTLTAINSYGCASAVYKKAVTEVLPPLAAVFTSDKAVLCTLNDAVAFTNTSYGPGTLQYKWDFGDGKTSAEKDPKHVYASKGEYQVSLTTSNNKGCTQTTQLPAKLNVASYTADITVPAPICTGASVSFGSTVYPYTYNQQWTFADGDIYSPYAYKYFTTGGTQTVKLKAVFDKCPLEVTKTFTVHTTPDLKGFEINSNAPCGAPSTVAYKDTSSWAVSWAWSFYNGNTVNSSIRNPSVNYTYDGVFSAYLTAKDANGCTATGSGSVLIGRPSVATSYTSSTATGGGVTNCGAFSVSFKASVNIGSIQSYKWSNGVSTSTVAEPTFDFTTPGYYNVTLTYVTDKGCTGTTTGIPVTVFKRPQAAFSGSTSVCGNSTANYNASDGAIDHTWSAYNTKNNVFFYSGGSYPSVVFPDTGVYTVKLISYNGYDKGCSDTVIKTDYVKVLPPFAGTINYTNTCDGTRGAVTFTENSQQVEKWDWDFGDGGTMTYAKADKPAQVVHTYKATGTYIVRLKVTNGDCVLSTERTAQVLLKQKPVLTASNTTICNNETIDIQLNGFEVNPSVTWSESNFYYFTQLQYNDGTPFTGTNNNTTPGTGTYYHYWRTNYTGILGNIEGGKNAIRVITTSAGFNCQDTSNYVAIQVNRPTPAFKVVKDSVCNKQANVLEDLSKASNSNKIIKWQWSFGDGEYTEYTQFTRQVSHVYKNVGNYGVNLTVTDNQGCTSSTYGNVVMAGPIADFSFYPTAGTPKNTVYVSNYTRSVYDYLYPNDYKWRFSISKTTSDQYTPPGLTYTKAPDNDTITLIASNTRSHCADTAVKVLPVINMNTAFTMNTSFLHSTGCLPVFVQFTNTSYNVTGVIWDFGDGTGLEDLSNYNRNPGHIYREPGVYKVTLYGFNTYYNSKDTTVDSVIIRPAATAQVTSNITESCTAQDVQLKLLSSTNVTEFTWDFGDGILEAVRGNSALHRYETAGIYQPVIIAKNGNGCPYSFATPAPILVDSLHITIQSKPPFICDSATVGFQPVVKNLGADKLGKALYYHWSFGTQRPADTANEATPSFYYNRAGVYNTTLRVRSEAGCVKETSATVTVVTTPVTSITALKEICANESLVFTGKASPAPENWQWQFGNGESAGVQDAGAISYRQAGTYQIRLVADNKGCTDTALHTLEVRPLPLVAPMNDTAVVIGATVPLRAAGRNDIVRWNWLPMGDAVCPTCAVTTAVPSRHTTYEVTGWTKYGCSASQSFHVRLLCAATPIFIPNTFTPNKDGRNDLFYPRGKGVKLVKFFRIYNRMGEMIFERRNFQLNDASQGWDGTYLGKTLGNEVLAYASEMVCNAGETFSIKGSVMLIR</sequence>
<evidence type="ECO:0000256" key="2">
    <source>
        <dbReference type="ARBA" id="ARBA00022692"/>
    </source>
</evidence>
<dbReference type="Gene3D" id="2.60.40.10">
    <property type="entry name" value="Immunoglobulins"/>
    <property type="match status" value="11"/>
</dbReference>
<dbReference type="GO" id="GO:0005261">
    <property type="term" value="F:monoatomic cation channel activity"/>
    <property type="evidence" value="ECO:0007669"/>
    <property type="project" value="TreeGrafter"/>
</dbReference>
<evidence type="ECO:0000256" key="1">
    <source>
        <dbReference type="ARBA" id="ARBA00004141"/>
    </source>
</evidence>
<dbReference type="EMBL" id="BMIB01000005">
    <property type="protein sequence ID" value="GGH79688.1"/>
    <property type="molecule type" value="Genomic_DNA"/>
</dbReference>
<keyword evidence="2" id="KW-0812">Transmembrane</keyword>
<dbReference type="SUPFAM" id="SSF49299">
    <property type="entry name" value="PKD domain"/>
    <property type="match status" value="12"/>
</dbReference>
<feature type="domain" description="PKD" evidence="6">
    <location>
        <begin position="193"/>
        <end position="253"/>
    </location>
</feature>
<feature type="domain" description="PKD" evidence="6">
    <location>
        <begin position="630"/>
        <end position="669"/>
    </location>
</feature>
<proteinExistence type="predicted"/>
<dbReference type="PANTHER" id="PTHR46730">
    <property type="entry name" value="POLYCYSTIN-1"/>
    <property type="match status" value="1"/>
</dbReference>
<comment type="subcellular location">
    <subcellularLocation>
        <location evidence="1">Membrane</location>
        <topology evidence="1">Multi-pass membrane protein</topology>
    </subcellularLocation>
</comment>
<gene>
    <name evidence="7" type="ORF">GCM10011379_49430</name>
</gene>
<name>A0A917N0B3_9BACT</name>
<keyword evidence="3" id="KW-0677">Repeat</keyword>
<keyword evidence="5" id="KW-0472">Membrane</keyword>
<dbReference type="Pfam" id="PF13585">
    <property type="entry name" value="CHU_C"/>
    <property type="match status" value="1"/>
</dbReference>
<keyword evidence="8" id="KW-1185">Reference proteome</keyword>
<dbReference type="Pfam" id="PF18911">
    <property type="entry name" value="PKD_4"/>
    <property type="match status" value="8"/>
</dbReference>
<feature type="domain" description="PKD" evidence="6">
    <location>
        <begin position="10"/>
        <end position="88"/>
    </location>
</feature>
<dbReference type="InterPro" id="IPR000601">
    <property type="entry name" value="PKD_dom"/>
</dbReference>
<dbReference type="SMART" id="SM00089">
    <property type="entry name" value="PKD"/>
    <property type="match status" value="11"/>
</dbReference>
<reference evidence="7" key="2">
    <citation type="submission" date="2020-09" db="EMBL/GenBank/DDBJ databases">
        <authorList>
            <person name="Sun Q."/>
            <person name="Zhou Y."/>
        </authorList>
    </citation>
    <scope>NUCLEOTIDE SEQUENCE</scope>
    <source>
        <strain evidence="7">CGMCC 1.15290</strain>
    </source>
</reference>
<dbReference type="InterPro" id="IPR026341">
    <property type="entry name" value="T9SS_type_B"/>
</dbReference>
<evidence type="ECO:0000256" key="4">
    <source>
        <dbReference type="ARBA" id="ARBA00022989"/>
    </source>
</evidence>
<dbReference type="NCBIfam" id="TIGR04131">
    <property type="entry name" value="Bac_Flav_CTERM"/>
    <property type="match status" value="1"/>
</dbReference>
<feature type="domain" description="PKD" evidence="6">
    <location>
        <begin position="371"/>
        <end position="422"/>
    </location>
</feature>
<dbReference type="PANTHER" id="PTHR46730:SF4">
    <property type="entry name" value="POLYCYSTIC KIDNEY DISEASE PROTEIN 1-LIKE 1"/>
    <property type="match status" value="1"/>
</dbReference>
<dbReference type="GO" id="GO:0005886">
    <property type="term" value="C:plasma membrane"/>
    <property type="evidence" value="ECO:0007669"/>
    <property type="project" value="TreeGrafter"/>
</dbReference>
<accession>A0A917N0B3</accession>
<dbReference type="CDD" id="cd00146">
    <property type="entry name" value="PKD"/>
    <property type="match status" value="9"/>
</dbReference>
<feature type="domain" description="PKD" evidence="6">
    <location>
        <begin position="1239"/>
        <end position="1303"/>
    </location>
</feature>
<protein>
    <recommendedName>
        <fullName evidence="6">PKD domain-containing protein</fullName>
    </recommendedName>
</protein>
<organism evidence="7 8">
    <name type="scientific">Filimonas zeae</name>
    <dbReference type="NCBI Taxonomy" id="1737353"/>
    <lineage>
        <taxon>Bacteria</taxon>
        <taxon>Pseudomonadati</taxon>
        <taxon>Bacteroidota</taxon>
        <taxon>Chitinophagia</taxon>
        <taxon>Chitinophagales</taxon>
        <taxon>Chitinophagaceae</taxon>
        <taxon>Filimonas</taxon>
    </lineage>
</organism>
<keyword evidence="4" id="KW-1133">Transmembrane helix</keyword>
<dbReference type="PROSITE" id="PS50093">
    <property type="entry name" value="PKD"/>
    <property type="match status" value="10"/>
</dbReference>
<dbReference type="InterPro" id="IPR022409">
    <property type="entry name" value="PKD/Chitinase_dom"/>
</dbReference>
<dbReference type="InterPro" id="IPR013783">
    <property type="entry name" value="Ig-like_fold"/>
</dbReference>
<reference evidence="7" key="1">
    <citation type="journal article" date="2014" name="Int. J. Syst. Evol. Microbiol.">
        <title>Complete genome sequence of Corynebacterium casei LMG S-19264T (=DSM 44701T), isolated from a smear-ripened cheese.</title>
        <authorList>
            <consortium name="US DOE Joint Genome Institute (JGI-PGF)"/>
            <person name="Walter F."/>
            <person name="Albersmeier A."/>
            <person name="Kalinowski J."/>
            <person name="Ruckert C."/>
        </authorList>
    </citation>
    <scope>NUCLEOTIDE SEQUENCE</scope>
    <source>
        <strain evidence="7">CGMCC 1.15290</strain>
    </source>
</reference>
<feature type="domain" description="PKD" evidence="6">
    <location>
        <begin position="1010"/>
        <end position="1042"/>
    </location>
</feature>